<comment type="caution">
    <text evidence="5">The sequence shown here is derived from an EMBL/GenBank/DDBJ whole genome shotgun (WGS) entry which is preliminary data.</text>
</comment>
<name>A0A8S3TB28_MYTED</name>
<dbReference type="SUPFAM" id="SSF56204">
    <property type="entry name" value="Hect, E3 ligase catalytic domain"/>
    <property type="match status" value="2"/>
</dbReference>
<keyword evidence="1 2" id="KW-0833">Ubl conjugation pathway</keyword>
<dbReference type="InterPro" id="IPR000569">
    <property type="entry name" value="HECT_dom"/>
</dbReference>
<protein>
    <submittedName>
        <fullName evidence="5">G2H3</fullName>
        <ecNumber evidence="5">2.3.2.26</ecNumber>
    </submittedName>
</protein>
<keyword evidence="5" id="KW-0808">Transferase</keyword>
<dbReference type="AlphaFoldDB" id="A0A8S3TB28"/>
<dbReference type="InterPro" id="IPR029071">
    <property type="entry name" value="Ubiquitin-like_domsf"/>
</dbReference>
<feature type="domain" description="HECT" evidence="4">
    <location>
        <begin position="646"/>
        <end position="700"/>
    </location>
</feature>
<accession>A0A8S3TB28</accession>
<reference evidence="5" key="1">
    <citation type="submission" date="2021-03" db="EMBL/GenBank/DDBJ databases">
        <authorList>
            <person name="Bekaert M."/>
        </authorList>
    </citation>
    <scope>NUCLEOTIDE SEQUENCE</scope>
</reference>
<feature type="region of interest" description="Disordered" evidence="3">
    <location>
        <begin position="125"/>
        <end position="149"/>
    </location>
</feature>
<dbReference type="GO" id="GO:0061630">
    <property type="term" value="F:ubiquitin protein ligase activity"/>
    <property type="evidence" value="ECO:0007669"/>
    <property type="project" value="UniProtKB-EC"/>
</dbReference>
<dbReference type="SUPFAM" id="SSF54236">
    <property type="entry name" value="Ubiquitin-like"/>
    <property type="match status" value="1"/>
</dbReference>
<dbReference type="EC" id="2.3.2.26" evidence="5"/>
<dbReference type="PROSITE" id="PS50237">
    <property type="entry name" value="HECT"/>
    <property type="match status" value="2"/>
</dbReference>
<dbReference type="Gene3D" id="3.10.20.90">
    <property type="entry name" value="Phosphatidylinositol 3-kinase Catalytic Subunit, Chain A, domain 1"/>
    <property type="match status" value="1"/>
</dbReference>
<evidence type="ECO:0000256" key="3">
    <source>
        <dbReference type="SAM" id="MobiDB-lite"/>
    </source>
</evidence>
<feature type="active site" description="Glycyl thioester intermediate" evidence="2">
    <location>
        <position position="681"/>
    </location>
</feature>
<evidence type="ECO:0000259" key="4">
    <source>
        <dbReference type="PROSITE" id="PS50237"/>
    </source>
</evidence>
<dbReference type="EMBL" id="CAJPWZ010001968">
    <property type="protein sequence ID" value="CAG2227582.1"/>
    <property type="molecule type" value="Genomic_DNA"/>
</dbReference>
<gene>
    <name evidence="5" type="ORF">MEDL_40651</name>
</gene>
<dbReference type="Gene3D" id="3.30.2410.10">
    <property type="entry name" value="Hect, E3 ligase catalytic domain"/>
    <property type="match status" value="1"/>
</dbReference>
<sequence>MDCSSGKGRKKSKLALSWSADELKDFIVSQFPALRGHAYEMLYSMSGGVLKKFPEEINTPDRMKVFLTNIRRTPGTLFIRPIEFLVLAGPVQVCTAQVSLYVRLMSTRSDVTLMIKIEEKEQKRGGISDNDDLEIEEDQDSIPEGRSTVEQEDIFKLDKEDLPKIEIPTRRRRRAAEVAISNIHGWCGNRGAENTELNPVSSTRPLINGAENTELNPVSSTRPLINGNIVDNQGLSITEVRALQDKEYLASLTADRKKDEDRRIGDERILQKQNDGIELEELIKRRKQDLQVEPGTGFIIKLRTGERRRFRRTDSVQELVNFVGSHSFSTKGFEISVAGTDRKINSWTSQGQLMEYGICHSAVAEVLWNVDKPSTLMPIIRTYEDLMASTYDSDDYEMYDIAANNEQNQDDIAVNYEQNQVEFRNECGEDEGGLRREYLEILLRQMIKSSYFEEIGSNGQELTFNMLAFIEGTYKTIGKMLATIIIQGGAFSPILTHAMIQNEPVDQLNTDDEVLTAMEESGITSRLSPTSRLSIAKALIAHFSRITSKKGILDQCWEGAEELGLQSLLKSNPGTIRRILCKCCGKTQQLTADHLIDMIKIKSFGDRGSNNRQLSEDVAQQFESFVFDCQDGKCQYEDGSVKTEDVLQFITGCSSIPPGGFDSNFTIHFTNDKCYPTVSTCSFDITLPLHLGITTNSKRL</sequence>
<feature type="domain" description="HECT" evidence="4">
    <location>
        <begin position="408"/>
        <end position="451"/>
    </location>
</feature>
<evidence type="ECO:0000313" key="5">
    <source>
        <dbReference type="EMBL" id="CAG2227582.1"/>
    </source>
</evidence>
<comment type="caution">
    <text evidence="2">Lacks conserved residue(s) required for the propagation of feature annotation.</text>
</comment>
<dbReference type="Gene3D" id="3.90.1750.10">
    <property type="entry name" value="Hect, E3 ligase catalytic domains"/>
    <property type="match status" value="1"/>
</dbReference>
<dbReference type="Pfam" id="PF00632">
    <property type="entry name" value="HECT"/>
    <property type="match status" value="1"/>
</dbReference>
<keyword evidence="6" id="KW-1185">Reference proteome</keyword>
<proteinExistence type="predicted"/>
<feature type="compositionally biased region" description="Acidic residues" evidence="3">
    <location>
        <begin position="129"/>
        <end position="141"/>
    </location>
</feature>
<organism evidence="5 6">
    <name type="scientific">Mytilus edulis</name>
    <name type="common">Blue mussel</name>
    <dbReference type="NCBI Taxonomy" id="6550"/>
    <lineage>
        <taxon>Eukaryota</taxon>
        <taxon>Metazoa</taxon>
        <taxon>Spiralia</taxon>
        <taxon>Lophotrochozoa</taxon>
        <taxon>Mollusca</taxon>
        <taxon>Bivalvia</taxon>
        <taxon>Autobranchia</taxon>
        <taxon>Pteriomorphia</taxon>
        <taxon>Mytilida</taxon>
        <taxon>Mytiloidea</taxon>
        <taxon>Mytilidae</taxon>
        <taxon>Mytilinae</taxon>
        <taxon>Mytilus</taxon>
    </lineage>
</organism>
<dbReference type="OrthoDB" id="5971299at2759"/>
<evidence type="ECO:0000256" key="1">
    <source>
        <dbReference type="ARBA" id="ARBA00022786"/>
    </source>
</evidence>
<keyword evidence="5" id="KW-0012">Acyltransferase</keyword>
<evidence type="ECO:0000256" key="2">
    <source>
        <dbReference type="PROSITE-ProRule" id="PRU00104"/>
    </source>
</evidence>
<dbReference type="Proteomes" id="UP000683360">
    <property type="component" value="Unassembled WGS sequence"/>
</dbReference>
<dbReference type="InterPro" id="IPR035983">
    <property type="entry name" value="Hect_E3_ubiquitin_ligase"/>
</dbReference>
<evidence type="ECO:0000313" key="6">
    <source>
        <dbReference type="Proteomes" id="UP000683360"/>
    </source>
</evidence>